<accession>A0A8J7F7M9</accession>
<organism evidence="2 3">
    <name type="scientific">Plectonema cf. radiosum LEGE 06105</name>
    <dbReference type="NCBI Taxonomy" id="945769"/>
    <lineage>
        <taxon>Bacteria</taxon>
        <taxon>Bacillati</taxon>
        <taxon>Cyanobacteriota</taxon>
        <taxon>Cyanophyceae</taxon>
        <taxon>Oscillatoriophycideae</taxon>
        <taxon>Oscillatoriales</taxon>
        <taxon>Microcoleaceae</taxon>
        <taxon>Plectonema</taxon>
    </lineage>
</organism>
<dbReference type="InterPro" id="IPR043131">
    <property type="entry name" value="BCAT-like_N"/>
</dbReference>
<sequence>MYWYNGELIESEIIQLPINEPGLLFGATIFTTLRVYHNSLESRLTHWEAHQKRLVDSIQKLDFQQPNWQNIRRGASILINHYPILRITLFPDGKEWITGRLIPDNLTEKQKYGVNVTIAKTEQYRSLPFHKTGNYLAAWLAKNQALKQNIQQNTQEAILTDSGGNWLETTTGNLWGWRDRCWFTPPLTAGILPGIMREQLINWLRTQQYQVKEEPFTPELVKKFVAIAYSNCVVEILPIHQVIHPTGKLQYDNQHYCFKELQRYLLA</sequence>
<keyword evidence="2" id="KW-0808">Transferase</keyword>
<dbReference type="InterPro" id="IPR036038">
    <property type="entry name" value="Aminotransferase-like"/>
</dbReference>
<evidence type="ECO:0000313" key="2">
    <source>
        <dbReference type="EMBL" id="MBE9213549.1"/>
    </source>
</evidence>
<dbReference type="PANTHER" id="PTHR42743:SF11">
    <property type="entry name" value="AMINODEOXYCHORISMATE LYASE"/>
    <property type="match status" value="1"/>
</dbReference>
<dbReference type="SUPFAM" id="SSF56752">
    <property type="entry name" value="D-aminoacid aminotransferase-like PLP-dependent enzymes"/>
    <property type="match status" value="1"/>
</dbReference>
<reference evidence="2" key="1">
    <citation type="submission" date="2020-10" db="EMBL/GenBank/DDBJ databases">
        <authorList>
            <person name="Castelo-Branco R."/>
            <person name="Eusebio N."/>
            <person name="Adriana R."/>
            <person name="Vieira A."/>
            <person name="Brugerolle De Fraissinette N."/>
            <person name="Rezende De Castro R."/>
            <person name="Schneider M.P."/>
            <person name="Vasconcelos V."/>
            <person name="Leao P.N."/>
        </authorList>
    </citation>
    <scope>NUCLEOTIDE SEQUENCE</scope>
    <source>
        <strain evidence="2">LEGE 06105</strain>
    </source>
</reference>
<comment type="similarity">
    <text evidence="1">Belongs to the class-IV pyridoxal-phosphate-dependent aminotransferase family.</text>
</comment>
<dbReference type="InterPro" id="IPR043132">
    <property type="entry name" value="BCAT-like_C"/>
</dbReference>
<comment type="caution">
    <text evidence="2">The sequence shown here is derived from an EMBL/GenBank/DDBJ whole genome shotgun (WGS) entry which is preliminary data.</text>
</comment>
<dbReference type="InterPro" id="IPR001544">
    <property type="entry name" value="Aminotrans_IV"/>
</dbReference>
<protein>
    <submittedName>
        <fullName evidence="2">Aminotransferase class IV</fullName>
    </submittedName>
</protein>
<dbReference type="Gene3D" id="3.20.10.10">
    <property type="entry name" value="D-amino Acid Aminotransferase, subunit A, domain 2"/>
    <property type="match status" value="1"/>
</dbReference>
<evidence type="ECO:0000256" key="1">
    <source>
        <dbReference type="ARBA" id="ARBA00009320"/>
    </source>
</evidence>
<evidence type="ECO:0000313" key="3">
    <source>
        <dbReference type="Proteomes" id="UP000620559"/>
    </source>
</evidence>
<dbReference type="Proteomes" id="UP000620559">
    <property type="component" value="Unassembled WGS sequence"/>
</dbReference>
<keyword evidence="3" id="KW-1185">Reference proteome</keyword>
<dbReference type="GO" id="GO:0046394">
    <property type="term" value="P:carboxylic acid biosynthetic process"/>
    <property type="evidence" value="ECO:0007669"/>
    <property type="project" value="UniProtKB-ARBA"/>
</dbReference>
<dbReference type="AlphaFoldDB" id="A0A8J7F7M9"/>
<dbReference type="InterPro" id="IPR050571">
    <property type="entry name" value="Class-IV_PLP-Dep_Aminotrnsfr"/>
</dbReference>
<name>A0A8J7F7M9_9CYAN</name>
<dbReference type="PANTHER" id="PTHR42743">
    <property type="entry name" value="AMINO-ACID AMINOTRANSFERASE"/>
    <property type="match status" value="1"/>
</dbReference>
<gene>
    <name evidence="2" type="ORF">IQ247_12875</name>
</gene>
<dbReference type="Gene3D" id="3.30.470.10">
    <property type="match status" value="1"/>
</dbReference>
<dbReference type="GO" id="GO:0005829">
    <property type="term" value="C:cytosol"/>
    <property type="evidence" value="ECO:0007669"/>
    <property type="project" value="TreeGrafter"/>
</dbReference>
<proteinExistence type="inferred from homology"/>
<keyword evidence="2" id="KW-0032">Aminotransferase</keyword>
<dbReference type="RefSeq" id="WP_193920570.1">
    <property type="nucleotide sequence ID" value="NZ_JADEWL010000035.1"/>
</dbReference>
<dbReference type="EMBL" id="JADEWL010000035">
    <property type="protein sequence ID" value="MBE9213549.1"/>
    <property type="molecule type" value="Genomic_DNA"/>
</dbReference>
<dbReference type="GO" id="GO:0008483">
    <property type="term" value="F:transaminase activity"/>
    <property type="evidence" value="ECO:0007669"/>
    <property type="project" value="UniProtKB-KW"/>
</dbReference>
<dbReference type="Pfam" id="PF01063">
    <property type="entry name" value="Aminotran_4"/>
    <property type="match status" value="1"/>
</dbReference>